<sequence length="367" mass="42166">MNTHHKIHIYRTLKSTVREFFEENKTTRYANKKYWSKIAVMAILMIGGYTGLLVWGSLSIGLAFLFYFLFILGTTLLVVNLAHDASHKAISPNATTNKLLSYSWNLLGISKIIWEIKHHHAHHIYTNIPHQDTDIAESPLLRLHANYPYRNYFRLQHLYAPVLYGLFGIYIVYVKDFVLYVQLRKQDGIRGKTSGISLPRLIYIKLQFLVISYLIPLFVLPYKWWIVLLLCFMCMAICGAMMLLVLIVPHINETASTAATPSALKNQDHWALWQIYSTVDASTNSSVLNYLSGGLNTHLVHHLFPNICHIHYRELTKRIKETLRLEGIPYHETDFGAALKGHFSLLKSLGNPTQMLISCAYLPGIFF</sequence>
<organism evidence="3 4">
    <name type="scientific">Flavihumibacter fluminis</name>
    <dbReference type="NCBI Taxonomy" id="2909236"/>
    <lineage>
        <taxon>Bacteria</taxon>
        <taxon>Pseudomonadati</taxon>
        <taxon>Bacteroidota</taxon>
        <taxon>Chitinophagia</taxon>
        <taxon>Chitinophagales</taxon>
        <taxon>Chitinophagaceae</taxon>
        <taxon>Flavihumibacter</taxon>
    </lineage>
</organism>
<evidence type="ECO:0000313" key="4">
    <source>
        <dbReference type="Proteomes" id="UP001200145"/>
    </source>
</evidence>
<comment type="caution">
    <text evidence="3">The sequence shown here is derived from an EMBL/GenBank/DDBJ whole genome shotgun (WGS) entry which is preliminary data.</text>
</comment>
<proteinExistence type="predicted"/>
<evidence type="ECO:0000256" key="1">
    <source>
        <dbReference type="SAM" id="Phobius"/>
    </source>
</evidence>
<name>A0ABS9BIA9_9BACT</name>
<dbReference type="PANTHER" id="PTHR19353:SF19">
    <property type="entry name" value="DELTA(5) FATTY ACID DESATURASE C-RELATED"/>
    <property type="match status" value="1"/>
</dbReference>
<dbReference type="EMBL" id="JAKEVY010000002">
    <property type="protein sequence ID" value="MCF1714579.1"/>
    <property type="molecule type" value="Genomic_DNA"/>
</dbReference>
<feature type="transmembrane region" description="Helical" evidence="1">
    <location>
        <begin position="202"/>
        <end position="219"/>
    </location>
</feature>
<gene>
    <name evidence="3" type="ORF">L0U88_08080</name>
</gene>
<keyword evidence="1" id="KW-1133">Transmembrane helix</keyword>
<dbReference type="InterPro" id="IPR012171">
    <property type="entry name" value="Fatty_acid_desaturase"/>
</dbReference>
<reference evidence="3 4" key="1">
    <citation type="submission" date="2022-01" db="EMBL/GenBank/DDBJ databases">
        <title>Flavihumibacter sp. nov., isolated from sediment of a river.</title>
        <authorList>
            <person name="Liu H."/>
        </authorList>
    </citation>
    <scope>NUCLEOTIDE SEQUENCE [LARGE SCALE GENOMIC DNA]</scope>
    <source>
        <strain evidence="3 4">RY-1</strain>
    </source>
</reference>
<feature type="transmembrane region" description="Helical" evidence="1">
    <location>
        <begin position="62"/>
        <end position="82"/>
    </location>
</feature>
<feature type="transmembrane region" description="Helical" evidence="1">
    <location>
        <begin position="225"/>
        <end position="248"/>
    </location>
</feature>
<dbReference type="Pfam" id="PF00487">
    <property type="entry name" value="FA_desaturase"/>
    <property type="match status" value="1"/>
</dbReference>
<feature type="transmembrane region" description="Helical" evidence="1">
    <location>
        <begin position="158"/>
        <end position="181"/>
    </location>
</feature>
<evidence type="ECO:0000313" key="3">
    <source>
        <dbReference type="EMBL" id="MCF1714579.1"/>
    </source>
</evidence>
<feature type="domain" description="Fatty acid desaturase" evidence="2">
    <location>
        <begin position="65"/>
        <end position="333"/>
    </location>
</feature>
<evidence type="ECO:0000259" key="2">
    <source>
        <dbReference type="Pfam" id="PF00487"/>
    </source>
</evidence>
<dbReference type="RefSeq" id="WP_234865373.1">
    <property type="nucleotide sequence ID" value="NZ_JAKEVY010000002.1"/>
</dbReference>
<dbReference type="PANTHER" id="PTHR19353">
    <property type="entry name" value="FATTY ACID DESATURASE 2"/>
    <property type="match status" value="1"/>
</dbReference>
<accession>A0ABS9BIA9</accession>
<dbReference type="InterPro" id="IPR005804">
    <property type="entry name" value="FA_desaturase_dom"/>
</dbReference>
<dbReference type="Proteomes" id="UP001200145">
    <property type="component" value="Unassembled WGS sequence"/>
</dbReference>
<protein>
    <submittedName>
        <fullName evidence="3">Fatty acid desaturase</fullName>
        <ecNumber evidence="3">1.14.19.-</ecNumber>
    </submittedName>
</protein>
<feature type="transmembrane region" description="Helical" evidence="1">
    <location>
        <begin position="34"/>
        <end position="55"/>
    </location>
</feature>
<keyword evidence="1" id="KW-0472">Membrane</keyword>
<keyword evidence="3" id="KW-0560">Oxidoreductase</keyword>
<dbReference type="GO" id="GO:0016491">
    <property type="term" value="F:oxidoreductase activity"/>
    <property type="evidence" value="ECO:0007669"/>
    <property type="project" value="UniProtKB-KW"/>
</dbReference>
<keyword evidence="4" id="KW-1185">Reference proteome</keyword>
<dbReference type="EC" id="1.14.19.-" evidence="3"/>
<keyword evidence="1" id="KW-0812">Transmembrane</keyword>